<dbReference type="Proteomes" id="UP000046680">
    <property type="component" value="Unassembled WGS sequence"/>
</dbReference>
<proteinExistence type="predicted"/>
<reference evidence="5 6" key="2">
    <citation type="submission" date="2015-03" db="EMBL/GenBank/DDBJ databases">
        <authorList>
            <consortium name="Pathogen Informatics"/>
        </authorList>
    </citation>
    <scope>NUCLEOTIDE SEQUENCE [LARGE SCALE GENOMIC DNA]</scope>
    <source>
        <strain evidence="1 8">C09601061</strain>
        <strain evidence="2 7">D00501624</strain>
        <strain evidence="5">K00500041</strain>
        <strain evidence="6">N09902308</strain>
    </source>
</reference>
<dbReference type="AlphaFoldDB" id="A0A0T9YHH9"/>
<name>A0A0T9YHH9_MYCTX</name>
<dbReference type="Proteomes" id="UP000038802">
    <property type="component" value="Unassembled WGS sequence"/>
</dbReference>
<dbReference type="Proteomes" id="UP000039021">
    <property type="component" value="Unassembled WGS sequence"/>
</dbReference>
<evidence type="ECO:0000313" key="4">
    <source>
        <dbReference type="EMBL" id="COX40231.1"/>
    </source>
</evidence>
<dbReference type="Proteomes" id="UP000039217">
    <property type="component" value="Unassembled WGS sequence"/>
</dbReference>
<dbReference type="EMBL" id="CSAE01000318">
    <property type="protein sequence ID" value="COW09154.1"/>
    <property type="molecule type" value="Genomic_DNA"/>
</dbReference>
<evidence type="ECO:0000313" key="7">
    <source>
        <dbReference type="Proteomes" id="UP000039217"/>
    </source>
</evidence>
<accession>A0A0T9YHH9</accession>
<organism evidence="3 5">
    <name type="scientific">Mycobacterium tuberculosis</name>
    <dbReference type="NCBI Taxonomy" id="1773"/>
    <lineage>
        <taxon>Bacteria</taxon>
        <taxon>Bacillati</taxon>
        <taxon>Actinomycetota</taxon>
        <taxon>Actinomycetes</taxon>
        <taxon>Mycobacteriales</taxon>
        <taxon>Mycobacteriaceae</taxon>
        <taxon>Mycobacterium</taxon>
        <taxon>Mycobacterium tuberculosis complex</taxon>
    </lineage>
</organism>
<evidence type="ECO:0000313" key="6">
    <source>
        <dbReference type="Proteomes" id="UP000039021"/>
    </source>
</evidence>
<evidence type="ECO:0000313" key="8">
    <source>
        <dbReference type="Proteomes" id="UP000046680"/>
    </source>
</evidence>
<reference evidence="3" key="3">
    <citation type="submission" date="2015-03" db="EMBL/GenBank/DDBJ databases">
        <authorList>
            <person name="Murphy D."/>
        </authorList>
    </citation>
    <scope>NUCLEOTIDE SEQUENCE [LARGE SCALE GENOMIC DNA]</scope>
    <source>
        <strain evidence="3">K00500041</strain>
    </source>
</reference>
<dbReference type="EMBL" id="CSBK01000440">
    <property type="protein sequence ID" value="COX40231.1"/>
    <property type="molecule type" value="Genomic_DNA"/>
</dbReference>
<protein>
    <submittedName>
        <fullName evidence="3">Uncharacterized protein</fullName>
    </submittedName>
</protein>
<dbReference type="EMBL" id="CGCX01000347">
    <property type="protein sequence ID" value="CFR73659.1"/>
    <property type="molecule type" value="Genomic_DNA"/>
</dbReference>
<dbReference type="EMBL" id="CQQC01000811">
    <property type="protein sequence ID" value="CNV42885.1"/>
    <property type="molecule type" value="Genomic_DNA"/>
</dbReference>
<evidence type="ECO:0000313" key="3">
    <source>
        <dbReference type="EMBL" id="COW09154.1"/>
    </source>
</evidence>
<evidence type="ECO:0000313" key="5">
    <source>
        <dbReference type="Proteomes" id="UP000038802"/>
    </source>
</evidence>
<evidence type="ECO:0000313" key="2">
    <source>
        <dbReference type="EMBL" id="CNV42885.1"/>
    </source>
</evidence>
<sequence>MATDLPSFAEAMAAFCPPGPDPITTMSYSRIDPMK</sequence>
<evidence type="ECO:0000313" key="1">
    <source>
        <dbReference type="EMBL" id="CFR73659.1"/>
    </source>
</evidence>
<gene>
    <name evidence="1" type="ORF">ERS007657_01211</name>
    <name evidence="2" type="ORF">ERS007661_02356</name>
    <name evidence="3" type="ORF">ERS007703_02739</name>
    <name evidence="4" type="ORF">ERS007739_01233</name>
</gene>
<reference evidence="4" key="1">
    <citation type="submission" date="2015-03" db="EMBL/GenBank/DDBJ databases">
        <authorList>
            <consortium name="Pathogen Informatics"/>
            <person name="Murphy D."/>
        </authorList>
    </citation>
    <scope>NUCLEOTIDE SEQUENCE</scope>
    <source>
        <strain evidence="4">N09902308</strain>
    </source>
</reference>